<dbReference type="GeneID" id="34605995"/>
<dbReference type="OrthoDB" id="4135208at2759"/>
<gene>
    <name evidence="1" type="ORF">AYO21_10887</name>
</gene>
<dbReference type="EMBL" id="LVKK01000135">
    <property type="protein sequence ID" value="OAG34936.1"/>
    <property type="molecule type" value="Genomic_DNA"/>
</dbReference>
<sequence length="488" mass="54486">MSSSTVQLDPSILYLIAQQLTNDIKIGNSMEDGSQSSLDLPARRTLQNLRLTSRCFADMAIIKSVLFRHITLYATAEHLDRVLKTDFATFGQFVKKVIFKPSLCSPDLTSEDFRSLLAVHLCQVSSNHSGDTAKWSQIWYMYLKFGAPSPGIMLSKSAAFSIYEECAASDKGIVLNGSLQSAWIRLLKQFSQASSFVVGNMPGLWPPWVYDLNNRTDKPCPFCDRKIFLLGKMSSYGQVMLIKAVTQCLAGAQVRIGDLALDCNVMRGQGLGDLWNPQLHLDSMTQLTLHEEPYFPHSGADMAIQLVIINRACSLFSALVTKAQNSLQVLTIENPDRNTRFIRLPWHTCLDMNLPALRRLCVKNLIFPAAALASLLGKCGRLQCLSFEDFEWPRGIRALKPVFDEIRQHPNSLRLDFKGTTGTKGVEFRFKCQDHRVFSEPEPLPGNPEVAGGISYTGYSCLPHASGNRTGQNQATTFVIPPERKRAW</sequence>
<organism evidence="1 2">
    <name type="scientific">Fonsecaea monophora</name>
    <dbReference type="NCBI Taxonomy" id="254056"/>
    <lineage>
        <taxon>Eukaryota</taxon>
        <taxon>Fungi</taxon>
        <taxon>Dikarya</taxon>
        <taxon>Ascomycota</taxon>
        <taxon>Pezizomycotina</taxon>
        <taxon>Eurotiomycetes</taxon>
        <taxon>Chaetothyriomycetidae</taxon>
        <taxon>Chaetothyriales</taxon>
        <taxon>Herpotrichiellaceae</taxon>
        <taxon>Fonsecaea</taxon>
    </lineage>
</organism>
<protein>
    <submittedName>
        <fullName evidence="1">Uncharacterized protein</fullName>
    </submittedName>
</protein>
<proteinExistence type="predicted"/>
<name>A0A177ETI7_9EURO</name>
<dbReference type="RefSeq" id="XP_022506888.1">
    <property type="nucleotide sequence ID" value="XM_022660793.1"/>
</dbReference>
<keyword evidence="2" id="KW-1185">Reference proteome</keyword>
<evidence type="ECO:0000313" key="1">
    <source>
        <dbReference type="EMBL" id="OAG34936.1"/>
    </source>
</evidence>
<comment type="caution">
    <text evidence="1">The sequence shown here is derived from an EMBL/GenBank/DDBJ whole genome shotgun (WGS) entry which is preliminary data.</text>
</comment>
<evidence type="ECO:0000313" key="2">
    <source>
        <dbReference type="Proteomes" id="UP000077002"/>
    </source>
</evidence>
<dbReference type="Proteomes" id="UP000077002">
    <property type="component" value="Unassembled WGS sequence"/>
</dbReference>
<reference evidence="1 2" key="1">
    <citation type="submission" date="2016-03" db="EMBL/GenBank/DDBJ databases">
        <title>Draft genome sequence of the Fonsecaea monophora CBS 269.37.</title>
        <authorList>
            <person name="Bombassaro A."/>
            <person name="Vinicius W.A."/>
            <person name="De Hoog S."/>
            <person name="Sun J."/>
            <person name="Souza E.M."/>
            <person name="Raittz R.T."/>
            <person name="Costa F."/>
            <person name="Leao A.C."/>
            <person name="Tadra-Sfeir M.Z."/>
            <person name="Baura V."/>
            <person name="Balsanelli E."/>
            <person name="Pedrosa F.O."/>
            <person name="Moreno L.F."/>
            <person name="Steffens M.B."/>
            <person name="Xi L."/>
            <person name="Bocca A.L."/>
            <person name="Felipe M.S."/>
            <person name="Teixeira M."/>
            <person name="Telles Filho F.Q."/>
            <person name="Azevedo C.M."/>
            <person name="Gomes R."/>
            <person name="Vicente V.A."/>
        </authorList>
    </citation>
    <scope>NUCLEOTIDE SEQUENCE [LARGE SCALE GENOMIC DNA]</scope>
    <source>
        <strain evidence="1 2">CBS 269.37</strain>
    </source>
</reference>
<accession>A0A177ETI7</accession>
<dbReference type="AlphaFoldDB" id="A0A177ETI7"/>